<dbReference type="InterPro" id="IPR019826">
    <property type="entry name" value="Carboxylesterase_B_AS"/>
</dbReference>
<dbReference type="PROSITE" id="PS00941">
    <property type="entry name" value="CARBOXYLESTERASE_B_2"/>
    <property type="match status" value="1"/>
</dbReference>
<accession>A0A482VLS4</accession>
<dbReference type="SUPFAM" id="SSF53474">
    <property type="entry name" value="alpha/beta-Hydrolases"/>
    <property type="match status" value="1"/>
</dbReference>
<dbReference type="InterPro" id="IPR002018">
    <property type="entry name" value="CarbesteraseB"/>
</dbReference>
<keyword evidence="5" id="KW-0325">Glycoprotein</keyword>
<evidence type="ECO:0000256" key="1">
    <source>
        <dbReference type="ARBA" id="ARBA00005964"/>
    </source>
</evidence>
<dbReference type="PANTHER" id="PTHR43142">
    <property type="entry name" value="CARBOXYLIC ESTER HYDROLASE"/>
    <property type="match status" value="1"/>
</dbReference>
<evidence type="ECO:0000313" key="8">
    <source>
        <dbReference type="EMBL" id="RZC33822.1"/>
    </source>
</evidence>
<feature type="domain" description="Carboxylesterase type B" evidence="7">
    <location>
        <begin position="23"/>
        <end position="295"/>
    </location>
</feature>
<dbReference type="EMBL" id="QDEB01085350">
    <property type="protein sequence ID" value="RZC33822.1"/>
    <property type="molecule type" value="Genomic_DNA"/>
</dbReference>
<keyword evidence="2" id="KW-0719">Serine esterase</keyword>
<keyword evidence="3 6" id="KW-0378">Hydrolase</keyword>
<name>A0A482VLS4_ASBVE</name>
<proteinExistence type="inferred from homology"/>
<dbReference type="InterPro" id="IPR029058">
    <property type="entry name" value="AB_hydrolase_fold"/>
</dbReference>
<dbReference type="Proteomes" id="UP000292052">
    <property type="component" value="Unassembled WGS sequence"/>
</dbReference>
<organism evidence="8 9">
    <name type="scientific">Asbolus verrucosus</name>
    <name type="common">Desert ironclad beetle</name>
    <dbReference type="NCBI Taxonomy" id="1661398"/>
    <lineage>
        <taxon>Eukaryota</taxon>
        <taxon>Metazoa</taxon>
        <taxon>Ecdysozoa</taxon>
        <taxon>Arthropoda</taxon>
        <taxon>Hexapoda</taxon>
        <taxon>Insecta</taxon>
        <taxon>Pterygota</taxon>
        <taxon>Neoptera</taxon>
        <taxon>Endopterygota</taxon>
        <taxon>Coleoptera</taxon>
        <taxon>Polyphaga</taxon>
        <taxon>Cucujiformia</taxon>
        <taxon>Tenebrionidae</taxon>
        <taxon>Pimeliinae</taxon>
        <taxon>Asbolus</taxon>
    </lineage>
</organism>
<dbReference type="PANTHER" id="PTHR43142:SF1">
    <property type="entry name" value="CARBOXYLIC ESTER HYDROLASE"/>
    <property type="match status" value="1"/>
</dbReference>
<dbReference type="InterPro" id="IPR019819">
    <property type="entry name" value="Carboxylesterase_B_CS"/>
</dbReference>
<evidence type="ECO:0000256" key="6">
    <source>
        <dbReference type="RuleBase" id="RU361235"/>
    </source>
</evidence>
<dbReference type="AlphaFoldDB" id="A0A482VLS4"/>
<evidence type="ECO:0000256" key="3">
    <source>
        <dbReference type="ARBA" id="ARBA00022801"/>
    </source>
</evidence>
<protein>
    <recommendedName>
        <fullName evidence="6">Carboxylic ester hydrolase</fullName>
        <ecNumber evidence="6">3.1.1.-</ecNumber>
    </recommendedName>
</protein>
<sequence length="510" mass="57804">MLITESNRKLSHKMKCCFEIAHDPVVQLPNGLIQGREAVTLKDNTYYAFEKIPYATPPVGNLRFKAPIPAKNWEGILNTTHLDITCYQQGIDVDYESEDCLFINVFTPQLPNADEDLQFPVMFYIHGGAFANGSSRYSAPDLFIDNDVVFVTINYRLGPFGFLSTQDDVIPGNNGLKDQHLAIQWTHDNINLFGGDPDKITIFGQSAGSASCAYQLLNQQSQGLFRGAILESGTAINPWAYQRRAREVAFATAALINDTFSNSNDSVALLDFLLGIDAKELKKAGKEYSDSVNADFLNYNLDAYDNHLDWLVPSDMQIEDMTNRTEMGRSIREIYTNGETFLDHFGDGIRFYSDTGFTRAIIKFAELYCKVAQTYFYQFSYDGELGANDVHYVGAEYVGHSEELRYIFCRGNGCDFSNYPISDQISSERIINIWTNFAKFLNSLRTEESCVKNFRNPTPEPSELLQNITWPLLSTDNGDFLYVDIDENLNIENHPKNVTYSKWTELYNSL</sequence>
<feature type="domain" description="Carboxylesterase type B" evidence="7">
    <location>
        <begin position="312"/>
        <end position="501"/>
    </location>
</feature>
<dbReference type="EC" id="3.1.1.-" evidence="6"/>
<evidence type="ECO:0000256" key="4">
    <source>
        <dbReference type="ARBA" id="ARBA00023157"/>
    </source>
</evidence>
<dbReference type="GO" id="GO:0052689">
    <property type="term" value="F:carboxylic ester hydrolase activity"/>
    <property type="evidence" value="ECO:0007669"/>
    <property type="project" value="UniProtKB-KW"/>
</dbReference>
<feature type="non-terminal residue" evidence="8">
    <location>
        <position position="510"/>
    </location>
</feature>
<evidence type="ECO:0000259" key="7">
    <source>
        <dbReference type="Pfam" id="PF00135"/>
    </source>
</evidence>
<dbReference type="OrthoDB" id="3200163at2759"/>
<comment type="caution">
    <text evidence="8">The sequence shown here is derived from an EMBL/GenBank/DDBJ whole genome shotgun (WGS) entry which is preliminary data.</text>
</comment>
<keyword evidence="9" id="KW-1185">Reference proteome</keyword>
<evidence type="ECO:0000313" key="9">
    <source>
        <dbReference type="Proteomes" id="UP000292052"/>
    </source>
</evidence>
<dbReference type="STRING" id="1661398.A0A482VLS4"/>
<comment type="similarity">
    <text evidence="1 6">Belongs to the type-B carboxylesterase/lipase family.</text>
</comment>
<gene>
    <name evidence="8" type="ORF">BDFB_012820</name>
</gene>
<dbReference type="Gene3D" id="3.40.50.1820">
    <property type="entry name" value="alpha/beta hydrolase"/>
    <property type="match status" value="2"/>
</dbReference>
<keyword evidence="4" id="KW-1015">Disulfide bond</keyword>
<dbReference type="PROSITE" id="PS00122">
    <property type="entry name" value="CARBOXYLESTERASE_B_1"/>
    <property type="match status" value="1"/>
</dbReference>
<reference evidence="8 9" key="1">
    <citation type="submission" date="2017-03" db="EMBL/GenBank/DDBJ databases">
        <title>Genome of the blue death feigning beetle - Asbolus verrucosus.</title>
        <authorList>
            <person name="Rider S.D."/>
        </authorList>
    </citation>
    <scope>NUCLEOTIDE SEQUENCE [LARGE SCALE GENOMIC DNA]</scope>
    <source>
        <strain evidence="8">Butters</strain>
        <tissue evidence="8">Head and leg muscle</tissue>
    </source>
</reference>
<evidence type="ECO:0000256" key="5">
    <source>
        <dbReference type="ARBA" id="ARBA00023180"/>
    </source>
</evidence>
<dbReference type="Pfam" id="PF00135">
    <property type="entry name" value="COesterase"/>
    <property type="match status" value="2"/>
</dbReference>
<evidence type="ECO:0000256" key="2">
    <source>
        <dbReference type="ARBA" id="ARBA00022487"/>
    </source>
</evidence>